<evidence type="ECO:0000256" key="4">
    <source>
        <dbReference type="ARBA" id="ARBA00022801"/>
    </source>
</evidence>
<keyword evidence="7" id="KW-0732">Signal</keyword>
<feature type="chain" id="PRO_5047533657" evidence="7">
    <location>
        <begin position="20"/>
        <end position="260"/>
    </location>
</feature>
<gene>
    <name evidence="8" type="ORF">RM553_09025</name>
</gene>
<name>A0ABU3C9U2_9FLAO</name>
<dbReference type="SUPFAM" id="SSF48537">
    <property type="entry name" value="Phospholipase C/P1 nuclease"/>
    <property type="match status" value="1"/>
</dbReference>
<accession>A0ABU3C9U2</accession>
<sequence>MKQSLILLFSVLIMNTTLANNEDWGKTGHRATAEIAESYLTKKAKRNIEELLNGRSLAFVANYADDIKSDPEFRKYGPWHYVNIDLEDEKYMPEKANPKGDLVQAIRKCISVLKDNSAPKEEKQFYLKMLVHFMGDLHQPFHAGRSADKGGNDIQVRWFGEGSNIHRVWDSDMIDSFQMSYTELAENTKDLSKEEMEKIKSGSLLDWVYESRDLADTLYASVDNGEKLGYEYMYERFPMVLEQLQKGGLRLAKVLNDIYG</sequence>
<dbReference type="Pfam" id="PF02265">
    <property type="entry name" value="S1-P1_nuclease"/>
    <property type="match status" value="1"/>
</dbReference>
<feature type="signal peptide" evidence="7">
    <location>
        <begin position="1"/>
        <end position="19"/>
    </location>
</feature>
<evidence type="ECO:0000256" key="2">
    <source>
        <dbReference type="ARBA" id="ARBA00022723"/>
    </source>
</evidence>
<dbReference type="EMBL" id="JAVRHQ010000009">
    <property type="protein sequence ID" value="MDT0642972.1"/>
    <property type="molecule type" value="Genomic_DNA"/>
</dbReference>
<dbReference type="InterPro" id="IPR008947">
    <property type="entry name" value="PLipase_C/P1_nuclease_dom_sf"/>
</dbReference>
<proteinExistence type="predicted"/>
<protein>
    <submittedName>
        <fullName evidence="8">S1/P1 nuclease</fullName>
    </submittedName>
</protein>
<evidence type="ECO:0000256" key="5">
    <source>
        <dbReference type="ARBA" id="ARBA00023157"/>
    </source>
</evidence>
<dbReference type="CDD" id="cd11010">
    <property type="entry name" value="S1-P1_nuclease"/>
    <property type="match status" value="1"/>
</dbReference>
<evidence type="ECO:0000256" key="6">
    <source>
        <dbReference type="ARBA" id="ARBA00023180"/>
    </source>
</evidence>
<dbReference type="Gene3D" id="1.10.575.10">
    <property type="entry name" value="P1 Nuclease"/>
    <property type="match status" value="1"/>
</dbReference>
<keyword evidence="2" id="KW-0479">Metal-binding</keyword>
<dbReference type="RefSeq" id="WP_311534594.1">
    <property type="nucleotide sequence ID" value="NZ_JAVRHQ010000009.1"/>
</dbReference>
<dbReference type="InterPro" id="IPR003154">
    <property type="entry name" value="S1/P1nuclease"/>
</dbReference>
<comment type="caution">
    <text evidence="8">The sequence shown here is derived from an EMBL/GenBank/DDBJ whole genome shotgun (WGS) entry which is preliminary data.</text>
</comment>
<evidence type="ECO:0000256" key="3">
    <source>
        <dbReference type="ARBA" id="ARBA00022759"/>
    </source>
</evidence>
<dbReference type="Proteomes" id="UP001262889">
    <property type="component" value="Unassembled WGS sequence"/>
</dbReference>
<dbReference type="PANTHER" id="PTHR33146:SF26">
    <property type="entry name" value="ENDONUCLEASE 4"/>
    <property type="match status" value="1"/>
</dbReference>
<evidence type="ECO:0000256" key="7">
    <source>
        <dbReference type="SAM" id="SignalP"/>
    </source>
</evidence>
<keyword evidence="9" id="KW-1185">Reference proteome</keyword>
<evidence type="ECO:0000313" key="9">
    <source>
        <dbReference type="Proteomes" id="UP001262889"/>
    </source>
</evidence>
<evidence type="ECO:0000256" key="1">
    <source>
        <dbReference type="ARBA" id="ARBA00022722"/>
    </source>
</evidence>
<dbReference type="PANTHER" id="PTHR33146">
    <property type="entry name" value="ENDONUCLEASE 4"/>
    <property type="match status" value="1"/>
</dbReference>
<keyword evidence="1" id="KW-0540">Nuclease</keyword>
<keyword evidence="3" id="KW-0255">Endonuclease</keyword>
<keyword evidence="6" id="KW-0325">Glycoprotein</keyword>
<keyword evidence="4" id="KW-0378">Hydrolase</keyword>
<reference evidence="8 9" key="1">
    <citation type="submission" date="2023-09" db="EMBL/GenBank/DDBJ databases">
        <authorList>
            <person name="Rey-Velasco X."/>
        </authorList>
    </citation>
    <scope>NUCLEOTIDE SEQUENCE [LARGE SCALE GENOMIC DNA]</scope>
    <source>
        <strain evidence="8 9">F363</strain>
    </source>
</reference>
<keyword evidence="5" id="KW-1015">Disulfide bond</keyword>
<evidence type="ECO:0000313" key="8">
    <source>
        <dbReference type="EMBL" id="MDT0642972.1"/>
    </source>
</evidence>
<organism evidence="8 9">
    <name type="scientific">Autumnicola tepida</name>
    <dbReference type="NCBI Taxonomy" id="3075595"/>
    <lineage>
        <taxon>Bacteria</taxon>
        <taxon>Pseudomonadati</taxon>
        <taxon>Bacteroidota</taxon>
        <taxon>Flavobacteriia</taxon>
        <taxon>Flavobacteriales</taxon>
        <taxon>Flavobacteriaceae</taxon>
        <taxon>Autumnicola</taxon>
    </lineage>
</organism>